<proteinExistence type="predicted"/>
<dbReference type="EMBL" id="CP013068">
    <property type="protein sequence ID" value="ALV27551.1"/>
    <property type="molecule type" value="Genomic_DNA"/>
</dbReference>
<dbReference type="InterPro" id="IPR036188">
    <property type="entry name" value="FAD/NAD-bd_sf"/>
</dbReference>
<dbReference type="GO" id="GO:0071949">
    <property type="term" value="F:FAD binding"/>
    <property type="evidence" value="ECO:0007669"/>
    <property type="project" value="InterPro"/>
</dbReference>
<protein>
    <recommendedName>
        <fullName evidence="4">FAD-binding domain-containing protein</fullName>
    </recommendedName>
</protein>
<evidence type="ECO:0000256" key="3">
    <source>
        <dbReference type="ARBA" id="ARBA00022827"/>
    </source>
</evidence>
<evidence type="ECO:0000313" key="5">
    <source>
        <dbReference type="EMBL" id="ALV27551.1"/>
    </source>
</evidence>
<dbReference type="PRINTS" id="PR00420">
    <property type="entry name" value="RNGMNOXGNASE"/>
</dbReference>
<dbReference type="Pfam" id="PF01494">
    <property type="entry name" value="FAD_binding_3"/>
    <property type="match status" value="1"/>
</dbReference>
<gene>
    <name evidence="5" type="ORF">APZ00_11145</name>
</gene>
<dbReference type="GO" id="GO:0016709">
    <property type="term" value="F:oxidoreductase activity, acting on paired donors, with incorporation or reduction of molecular oxygen, NAD(P)H as one donor, and incorporation of one atom of oxygen"/>
    <property type="evidence" value="ECO:0007669"/>
    <property type="project" value="UniProtKB-ARBA"/>
</dbReference>
<dbReference type="Proteomes" id="UP000064921">
    <property type="component" value="Chromosome"/>
</dbReference>
<feature type="domain" description="FAD-binding" evidence="4">
    <location>
        <begin position="6"/>
        <end position="359"/>
    </location>
</feature>
<sequence>MIEVRTGVAVIGGGPVGLSAANLLGHLGISCALYEKNATTSFHPRGHVVNTRTMEILRMLGVADAVDAVSLPLERHAGIAFVTSLTGDEIGVIETRSNPEWARIERSQSPVFKRSCPQDRLEPVLREHAETCDGVSVRFGHTVTAVHQDGTGVTLDWTDSSGRTGRTRAKYLIAADGPRSSTRDAVGIEMEGRSIGQQIGIYFHADLWALVEDRPYLLWWIYNARTSGVLISLDGRSRWTYNFGYREDESRDDFTAERCLKILRAVIGDEDIPIEIQNIMPWRMQSRIADRFSQGRVFIAGDAAHPLPPTGGQGFNTGVADVHNLIWKLGLVLNKTAPEALLDSYNIERRPVAKFNVEQSARNALAMVERGLSGILANDSLLLANLEGPEGAENRGKLAEGIPEQRAHFDYPGQTFGFHYESSLITPDGTPVPAFSVTAYEPSARPGHRAPHMEIEGQVGRSLIDLFDYRGFTLLTGPDGNAWTAAGQLAAQDLGLPISCYAIGTDVAVNADEWCRLYGVSKDGAVLVRPDGHVAWRSAGAGTPDELRAAAACAIGRSAAEKPAEKGQLEGAG</sequence>
<dbReference type="PANTHER" id="PTHR43004:SF19">
    <property type="entry name" value="BINDING MONOOXYGENASE, PUTATIVE (JCVI)-RELATED"/>
    <property type="match status" value="1"/>
</dbReference>
<evidence type="ECO:0000256" key="1">
    <source>
        <dbReference type="ARBA" id="ARBA00001974"/>
    </source>
</evidence>
<comment type="cofactor">
    <cofactor evidence="1">
        <name>FAD</name>
        <dbReference type="ChEBI" id="CHEBI:57692"/>
    </cofactor>
</comment>
<dbReference type="Gene3D" id="3.40.30.120">
    <property type="match status" value="1"/>
</dbReference>
<dbReference type="InterPro" id="IPR050641">
    <property type="entry name" value="RIFMO-like"/>
</dbReference>
<dbReference type="InterPro" id="IPR002938">
    <property type="entry name" value="FAD-bd"/>
</dbReference>
<dbReference type="PROSITE" id="PS51257">
    <property type="entry name" value="PROKAR_LIPOPROTEIN"/>
    <property type="match status" value="1"/>
</dbReference>
<dbReference type="Gene3D" id="3.30.9.10">
    <property type="entry name" value="D-Amino Acid Oxidase, subunit A, domain 2"/>
    <property type="match status" value="1"/>
</dbReference>
<dbReference type="AlphaFoldDB" id="A0A0U3EN32"/>
<organism evidence="5 6">
    <name type="scientific">Pannonibacter phragmitetus</name>
    <dbReference type="NCBI Taxonomy" id="121719"/>
    <lineage>
        <taxon>Bacteria</taxon>
        <taxon>Pseudomonadati</taxon>
        <taxon>Pseudomonadota</taxon>
        <taxon>Alphaproteobacteria</taxon>
        <taxon>Hyphomicrobiales</taxon>
        <taxon>Stappiaceae</taxon>
        <taxon>Pannonibacter</taxon>
    </lineage>
</organism>
<accession>A0A0U3EN32</accession>
<dbReference type="PANTHER" id="PTHR43004">
    <property type="entry name" value="TRK SYSTEM POTASSIUM UPTAKE PROTEIN"/>
    <property type="match status" value="1"/>
</dbReference>
<evidence type="ECO:0000259" key="4">
    <source>
        <dbReference type="Pfam" id="PF01494"/>
    </source>
</evidence>
<name>A0A0U3EN32_9HYPH</name>
<keyword evidence="2" id="KW-0285">Flavoprotein</keyword>
<keyword evidence="3" id="KW-0274">FAD</keyword>
<dbReference type="SUPFAM" id="SSF51905">
    <property type="entry name" value="FAD/NAD(P)-binding domain"/>
    <property type="match status" value="1"/>
</dbReference>
<keyword evidence="6" id="KW-1185">Reference proteome</keyword>
<dbReference type="Pfam" id="PF21274">
    <property type="entry name" value="Rng_hyd_C"/>
    <property type="match status" value="1"/>
</dbReference>
<dbReference type="STRING" id="121719.APZ00_11145"/>
<dbReference type="Gene3D" id="3.50.50.60">
    <property type="entry name" value="FAD/NAD(P)-binding domain"/>
    <property type="match status" value="1"/>
</dbReference>
<reference evidence="5 6" key="1">
    <citation type="submission" date="2015-10" db="EMBL/GenBank/DDBJ databases">
        <title>The world's first case of liver abscess caused by Pannonibacter phragmitetus.</title>
        <authorList>
            <person name="Ming D."/>
            <person name="Wang M."/>
            <person name="Zhou Y."/>
            <person name="Jiang T."/>
            <person name="Hu S."/>
        </authorList>
    </citation>
    <scope>NUCLEOTIDE SEQUENCE [LARGE SCALE GENOMIC DNA]</scope>
    <source>
        <strain evidence="5 6">31801</strain>
    </source>
</reference>
<evidence type="ECO:0000256" key="2">
    <source>
        <dbReference type="ARBA" id="ARBA00022630"/>
    </source>
</evidence>
<evidence type="ECO:0000313" key="6">
    <source>
        <dbReference type="Proteomes" id="UP000064921"/>
    </source>
</evidence>
<dbReference type="KEGG" id="pphr:APZ00_11145"/>